<evidence type="ECO:0000313" key="3">
    <source>
        <dbReference type="Proteomes" id="UP000054217"/>
    </source>
</evidence>
<keyword evidence="1" id="KW-0812">Transmembrane</keyword>
<organism evidence="2 3">
    <name type="scientific">Pisolithus tinctorius Marx 270</name>
    <dbReference type="NCBI Taxonomy" id="870435"/>
    <lineage>
        <taxon>Eukaryota</taxon>
        <taxon>Fungi</taxon>
        <taxon>Dikarya</taxon>
        <taxon>Basidiomycota</taxon>
        <taxon>Agaricomycotina</taxon>
        <taxon>Agaricomycetes</taxon>
        <taxon>Agaricomycetidae</taxon>
        <taxon>Boletales</taxon>
        <taxon>Sclerodermatineae</taxon>
        <taxon>Pisolithaceae</taxon>
        <taxon>Pisolithus</taxon>
    </lineage>
</organism>
<keyword evidence="3" id="KW-1185">Reference proteome</keyword>
<protein>
    <submittedName>
        <fullName evidence="2">Uncharacterized protein</fullName>
    </submittedName>
</protein>
<feature type="transmembrane region" description="Helical" evidence="1">
    <location>
        <begin position="71"/>
        <end position="89"/>
    </location>
</feature>
<feature type="transmembrane region" description="Helical" evidence="1">
    <location>
        <begin position="181"/>
        <end position="204"/>
    </location>
</feature>
<dbReference type="EMBL" id="KN831959">
    <property type="protein sequence ID" value="KIO07586.1"/>
    <property type="molecule type" value="Genomic_DNA"/>
</dbReference>
<keyword evidence="1" id="KW-1133">Transmembrane helix</keyword>
<reference evidence="2 3" key="1">
    <citation type="submission" date="2014-04" db="EMBL/GenBank/DDBJ databases">
        <authorList>
            <consortium name="DOE Joint Genome Institute"/>
            <person name="Kuo A."/>
            <person name="Kohler A."/>
            <person name="Costa M.D."/>
            <person name="Nagy L.G."/>
            <person name="Floudas D."/>
            <person name="Copeland A."/>
            <person name="Barry K.W."/>
            <person name="Cichocki N."/>
            <person name="Veneault-Fourrey C."/>
            <person name="LaButti K."/>
            <person name="Lindquist E.A."/>
            <person name="Lipzen A."/>
            <person name="Lundell T."/>
            <person name="Morin E."/>
            <person name="Murat C."/>
            <person name="Sun H."/>
            <person name="Tunlid A."/>
            <person name="Henrissat B."/>
            <person name="Grigoriev I.V."/>
            <person name="Hibbett D.S."/>
            <person name="Martin F."/>
            <person name="Nordberg H.P."/>
            <person name="Cantor M.N."/>
            <person name="Hua S.X."/>
        </authorList>
    </citation>
    <scope>NUCLEOTIDE SEQUENCE [LARGE SCALE GENOMIC DNA]</scope>
    <source>
        <strain evidence="2 3">Marx 270</strain>
    </source>
</reference>
<sequence>MPDHKSRITSDISRIDGLDQDNSTIPRLRRLTFLLLLGTPSLERLLQIIEQEDDTQWKELKTLLVDRTSNINVVASLAIGTCASFLASSGPTDIADWSHPFPYLCILAGSVFATLSVLSGLGLLAFINTLRPQTVKEMQSSNLKFALIITLLTMPFLCLFISGLASVTGCLGAVWFGNSTWARTGVTAGFAWFIIMILVIFGSLY</sequence>
<name>A0A0C3PGR9_PISTI</name>
<proteinExistence type="predicted"/>
<gene>
    <name evidence="2" type="ORF">M404DRAFT_23461</name>
</gene>
<accession>A0A0C3PGR9</accession>
<dbReference type="AlphaFoldDB" id="A0A0C3PGR9"/>
<dbReference type="OrthoDB" id="2640035at2759"/>
<dbReference type="HOGENOM" id="CLU_099526_0_0_1"/>
<feature type="transmembrane region" description="Helical" evidence="1">
    <location>
        <begin position="145"/>
        <end position="175"/>
    </location>
</feature>
<feature type="transmembrane region" description="Helical" evidence="1">
    <location>
        <begin position="101"/>
        <end position="124"/>
    </location>
</feature>
<dbReference type="InParanoid" id="A0A0C3PGR9"/>
<reference evidence="3" key="2">
    <citation type="submission" date="2015-01" db="EMBL/GenBank/DDBJ databases">
        <title>Evolutionary Origins and Diversification of the Mycorrhizal Mutualists.</title>
        <authorList>
            <consortium name="DOE Joint Genome Institute"/>
            <consortium name="Mycorrhizal Genomics Consortium"/>
            <person name="Kohler A."/>
            <person name="Kuo A."/>
            <person name="Nagy L.G."/>
            <person name="Floudas D."/>
            <person name="Copeland A."/>
            <person name="Barry K.W."/>
            <person name="Cichocki N."/>
            <person name="Veneault-Fourrey C."/>
            <person name="LaButti K."/>
            <person name="Lindquist E.A."/>
            <person name="Lipzen A."/>
            <person name="Lundell T."/>
            <person name="Morin E."/>
            <person name="Murat C."/>
            <person name="Riley R."/>
            <person name="Ohm R."/>
            <person name="Sun H."/>
            <person name="Tunlid A."/>
            <person name="Henrissat B."/>
            <person name="Grigoriev I.V."/>
            <person name="Hibbett D.S."/>
            <person name="Martin F."/>
        </authorList>
    </citation>
    <scope>NUCLEOTIDE SEQUENCE [LARGE SCALE GENOMIC DNA]</scope>
    <source>
        <strain evidence="3">Marx 270</strain>
    </source>
</reference>
<keyword evidence="1" id="KW-0472">Membrane</keyword>
<evidence type="ECO:0000256" key="1">
    <source>
        <dbReference type="SAM" id="Phobius"/>
    </source>
</evidence>
<dbReference type="Proteomes" id="UP000054217">
    <property type="component" value="Unassembled WGS sequence"/>
</dbReference>
<evidence type="ECO:0000313" key="2">
    <source>
        <dbReference type="EMBL" id="KIO07586.1"/>
    </source>
</evidence>